<dbReference type="AlphaFoldDB" id="A0A9D5C2K1"/>
<reference evidence="1" key="2">
    <citation type="journal article" date="2022" name="Hortic Res">
        <title>The genome of Dioscorea zingiberensis sheds light on the biosynthesis, origin and evolution of the medicinally important diosgenin saponins.</title>
        <authorList>
            <person name="Li Y."/>
            <person name="Tan C."/>
            <person name="Li Z."/>
            <person name="Guo J."/>
            <person name="Li S."/>
            <person name="Chen X."/>
            <person name="Wang C."/>
            <person name="Dai X."/>
            <person name="Yang H."/>
            <person name="Song W."/>
            <person name="Hou L."/>
            <person name="Xu J."/>
            <person name="Tong Z."/>
            <person name="Xu A."/>
            <person name="Yuan X."/>
            <person name="Wang W."/>
            <person name="Yang Q."/>
            <person name="Chen L."/>
            <person name="Sun Z."/>
            <person name="Wang K."/>
            <person name="Pan B."/>
            <person name="Chen J."/>
            <person name="Bao Y."/>
            <person name="Liu F."/>
            <person name="Qi X."/>
            <person name="Gang D.R."/>
            <person name="Wen J."/>
            <person name="Li J."/>
        </authorList>
    </citation>
    <scope>NUCLEOTIDE SEQUENCE</scope>
    <source>
        <strain evidence="1">Dzin_1.0</strain>
    </source>
</reference>
<dbReference type="InterPro" id="IPR038985">
    <property type="entry name" value="OPRN-like"/>
</dbReference>
<proteinExistence type="predicted"/>
<evidence type="ECO:0000313" key="1">
    <source>
        <dbReference type="EMBL" id="KAJ0965390.1"/>
    </source>
</evidence>
<dbReference type="PANTHER" id="PTHR37904">
    <property type="entry name" value="OS10G0566900 PROTEIN"/>
    <property type="match status" value="1"/>
</dbReference>
<sequence length="193" mass="22146">MEVMMKKFQQKYRRIRDEMDRWDELQSCLLSQFVNASSIINRLEVLRDTKNYGILGSVDGIRETLLGKQMEALEMSFCSMKEAMKEFHNIVISFEKIARDGSQLLRGGTISTAQKQLRIGIWPSLTECVDHLQTIHEMHQSEYLLKSSIVSSLTWNCSGTDIAALHQLLVDQPNISTHEVQSIFDTVFAEEIC</sequence>
<dbReference type="Proteomes" id="UP001085076">
    <property type="component" value="Miscellaneous, Linkage group lg08"/>
</dbReference>
<evidence type="ECO:0000313" key="2">
    <source>
        <dbReference type="Proteomes" id="UP001085076"/>
    </source>
</evidence>
<dbReference type="EMBL" id="JAGGNH010000008">
    <property type="protein sequence ID" value="KAJ0965390.1"/>
    <property type="molecule type" value="Genomic_DNA"/>
</dbReference>
<accession>A0A9D5C2K1</accession>
<keyword evidence="2" id="KW-1185">Reference proteome</keyword>
<comment type="caution">
    <text evidence="1">The sequence shown here is derived from an EMBL/GenBank/DDBJ whole genome shotgun (WGS) entry which is preliminary data.</text>
</comment>
<name>A0A9D5C2K1_9LILI</name>
<dbReference type="Pfam" id="PF15011">
    <property type="entry name" value="CA109-like"/>
    <property type="match status" value="1"/>
</dbReference>
<protein>
    <submittedName>
        <fullName evidence="1">Uncharacterized protein</fullName>
    </submittedName>
</protein>
<organism evidence="1 2">
    <name type="scientific">Dioscorea zingiberensis</name>
    <dbReference type="NCBI Taxonomy" id="325984"/>
    <lineage>
        <taxon>Eukaryota</taxon>
        <taxon>Viridiplantae</taxon>
        <taxon>Streptophyta</taxon>
        <taxon>Embryophyta</taxon>
        <taxon>Tracheophyta</taxon>
        <taxon>Spermatophyta</taxon>
        <taxon>Magnoliopsida</taxon>
        <taxon>Liliopsida</taxon>
        <taxon>Dioscoreales</taxon>
        <taxon>Dioscoreaceae</taxon>
        <taxon>Dioscorea</taxon>
    </lineage>
</organism>
<reference evidence="1" key="1">
    <citation type="submission" date="2021-03" db="EMBL/GenBank/DDBJ databases">
        <authorList>
            <person name="Li Z."/>
            <person name="Yang C."/>
        </authorList>
    </citation>
    <scope>NUCLEOTIDE SEQUENCE</scope>
    <source>
        <strain evidence="1">Dzin_1.0</strain>
        <tissue evidence="1">Leaf</tissue>
    </source>
</reference>
<dbReference type="PANTHER" id="PTHR37904:SF2">
    <property type="entry name" value="OS10G0566900 PROTEIN"/>
    <property type="match status" value="1"/>
</dbReference>
<dbReference type="OrthoDB" id="2018540at2759"/>
<dbReference type="InterPro" id="IPR029159">
    <property type="entry name" value="CA109-like"/>
</dbReference>
<gene>
    <name evidence="1" type="ORF">J5N97_026528</name>
</gene>